<dbReference type="Pfam" id="PF10317">
    <property type="entry name" value="7TM_GPCR_Srd"/>
    <property type="match status" value="1"/>
</dbReference>
<dbReference type="InterPro" id="IPR019421">
    <property type="entry name" value="7TM_GPCR_serpentine_rcpt_Srd"/>
</dbReference>
<protein>
    <recommendedName>
        <fullName evidence="9">G protein-coupled receptor</fullName>
    </recommendedName>
</protein>
<proteinExistence type="inferred from homology"/>
<evidence type="ECO:0000256" key="2">
    <source>
        <dbReference type="ARBA" id="ARBA00009166"/>
    </source>
</evidence>
<evidence type="ECO:0000256" key="4">
    <source>
        <dbReference type="ARBA" id="ARBA00022989"/>
    </source>
</evidence>
<dbReference type="Proteomes" id="UP001328107">
    <property type="component" value="Unassembled WGS sequence"/>
</dbReference>
<dbReference type="EMBL" id="BTRK01000001">
    <property type="protein sequence ID" value="GMR30579.1"/>
    <property type="molecule type" value="Genomic_DNA"/>
</dbReference>
<dbReference type="InterPro" id="IPR050920">
    <property type="entry name" value="Nematode_rcpt-like_delta"/>
</dbReference>
<name>A0AAN4YZI1_9BILA</name>
<dbReference type="AlphaFoldDB" id="A0AAN4YZI1"/>
<keyword evidence="3 6" id="KW-0812">Transmembrane</keyword>
<accession>A0AAN4YZI1</accession>
<evidence type="ECO:0000313" key="7">
    <source>
        <dbReference type="EMBL" id="GMR30579.1"/>
    </source>
</evidence>
<dbReference type="PANTHER" id="PTHR22945">
    <property type="entry name" value="SERPENTINE RECEPTOR, CLASS D DELTA"/>
    <property type="match status" value="1"/>
</dbReference>
<comment type="similarity">
    <text evidence="2">Belongs to the nematode receptor-like protein srd family.</text>
</comment>
<keyword evidence="5 6" id="KW-0472">Membrane</keyword>
<feature type="transmembrane region" description="Helical" evidence="6">
    <location>
        <begin position="12"/>
        <end position="35"/>
    </location>
</feature>
<comment type="caution">
    <text evidence="7">The sequence shown here is derived from an EMBL/GenBank/DDBJ whole genome shotgun (WGS) entry which is preliminary data.</text>
</comment>
<sequence>QRISARHNHQMMYRTLTAQMMLPLGYMVGACLWMLDVTGVVHSRQLHQAIFIFTKHFAFVSPLINMYYIPPYKR</sequence>
<evidence type="ECO:0000256" key="3">
    <source>
        <dbReference type="ARBA" id="ARBA00022692"/>
    </source>
</evidence>
<dbReference type="PANTHER" id="PTHR22945:SF40">
    <property type="entry name" value="SERPENTINE RECEPTOR, CLASS D (DELTA)-RELATED"/>
    <property type="match status" value="1"/>
</dbReference>
<evidence type="ECO:0008006" key="9">
    <source>
        <dbReference type="Google" id="ProtNLM"/>
    </source>
</evidence>
<comment type="subcellular location">
    <subcellularLocation>
        <location evidence="1">Membrane</location>
        <topology evidence="1">Multi-pass membrane protein</topology>
    </subcellularLocation>
</comment>
<reference evidence="8" key="1">
    <citation type="submission" date="2022-10" db="EMBL/GenBank/DDBJ databases">
        <title>Genome assembly of Pristionchus species.</title>
        <authorList>
            <person name="Yoshida K."/>
            <person name="Sommer R.J."/>
        </authorList>
    </citation>
    <scope>NUCLEOTIDE SEQUENCE [LARGE SCALE GENOMIC DNA]</scope>
    <source>
        <strain evidence="8">RS5460</strain>
    </source>
</reference>
<dbReference type="GO" id="GO:0016020">
    <property type="term" value="C:membrane"/>
    <property type="evidence" value="ECO:0007669"/>
    <property type="project" value="UniProtKB-SubCell"/>
</dbReference>
<keyword evidence="4 6" id="KW-1133">Transmembrane helix</keyword>
<evidence type="ECO:0000256" key="6">
    <source>
        <dbReference type="SAM" id="Phobius"/>
    </source>
</evidence>
<organism evidence="7 8">
    <name type="scientific">Pristionchus mayeri</name>
    <dbReference type="NCBI Taxonomy" id="1317129"/>
    <lineage>
        <taxon>Eukaryota</taxon>
        <taxon>Metazoa</taxon>
        <taxon>Ecdysozoa</taxon>
        <taxon>Nematoda</taxon>
        <taxon>Chromadorea</taxon>
        <taxon>Rhabditida</taxon>
        <taxon>Rhabditina</taxon>
        <taxon>Diplogasteromorpha</taxon>
        <taxon>Diplogasteroidea</taxon>
        <taxon>Neodiplogasteridae</taxon>
        <taxon>Pristionchus</taxon>
    </lineage>
</organism>
<gene>
    <name evidence="7" type="ORF">PMAYCL1PPCAC_00774</name>
</gene>
<keyword evidence="8" id="KW-1185">Reference proteome</keyword>
<evidence type="ECO:0000256" key="1">
    <source>
        <dbReference type="ARBA" id="ARBA00004141"/>
    </source>
</evidence>
<feature type="transmembrane region" description="Helical" evidence="6">
    <location>
        <begin position="47"/>
        <end position="69"/>
    </location>
</feature>
<evidence type="ECO:0000313" key="8">
    <source>
        <dbReference type="Proteomes" id="UP001328107"/>
    </source>
</evidence>
<feature type="non-terminal residue" evidence="7">
    <location>
        <position position="1"/>
    </location>
</feature>
<feature type="non-terminal residue" evidence="7">
    <location>
        <position position="74"/>
    </location>
</feature>
<evidence type="ECO:0000256" key="5">
    <source>
        <dbReference type="ARBA" id="ARBA00023136"/>
    </source>
</evidence>